<dbReference type="EMBL" id="AYLP01001017">
    <property type="protein sequence ID" value="ESS55112.1"/>
    <property type="molecule type" value="Genomic_DNA"/>
</dbReference>
<dbReference type="VEuPathDB" id="TriTrypDB:TCDM_13434"/>
<keyword evidence="1" id="KW-0378">Hydrolase</keyword>
<sequence length="255" mass="27452">MRVSRGMAEPTRWCGNSGCALQQQRNCSALNMGEYLRMLCELGVPVECCVSDLYSSGWCLGSVHKMSARRPMDNCPVIDPALDVRDADAVIWRGECLFAMPGDRPSLWCPDTLPTNTTDARDPEETYLSAAMHAALGCLVMQVRLGVVEKGGVRWVPCTDGATIAWATRPYGGGSVACRGHAQVCTISAAAGSLLPVVSWDGEERACGAEQFHRQLLDKDCEGASVPVAESIDPGRGTHTKDVVTAIPERNLLLQ</sequence>
<dbReference type="AlphaFoldDB" id="V5ANA4"/>
<comment type="caution">
    <text evidence="1">The sequence shown here is derived from an EMBL/GenBank/DDBJ whole genome shotgun (WGS) entry which is preliminary data.</text>
</comment>
<name>V5ANA4_TRYCR</name>
<dbReference type="GO" id="GO:0006508">
    <property type="term" value="P:proteolysis"/>
    <property type="evidence" value="ECO:0007669"/>
    <property type="project" value="UniProtKB-KW"/>
</dbReference>
<reference evidence="1 2" key="1">
    <citation type="journal article" date="2014" name="Genome Announc.">
        <title>Trypanosoma cruzi Clone Dm28c Draft Genome Sequence.</title>
        <authorList>
            <person name="Grisard E.C."/>
            <person name="Teixeira S.M."/>
            <person name="de Almeida L.G."/>
            <person name="Stoco P.H."/>
            <person name="Gerber A.L."/>
            <person name="Talavera-Lopez C."/>
            <person name="Lima O.C."/>
            <person name="Andersson B."/>
            <person name="de Vasconcelos A.T."/>
        </authorList>
    </citation>
    <scope>NUCLEOTIDE SEQUENCE [LARGE SCALE GENOMIC DNA]</scope>
    <source>
        <strain evidence="1 2">Dm28c</strain>
    </source>
</reference>
<organism evidence="1 2">
    <name type="scientific">Trypanosoma cruzi Dm28c</name>
    <dbReference type="NCBI Taxonomy" id="1416333"/>
    <lineage>
        <taxon>Eukaryota</taxon>
        <taxon>Discoba</taxon>
        <taxon>Euglenozoa</taxon>
        <taxon>Kinetoplastea</taxon>
        <taxon>Metakinetoplastina</taxon>
        <taxon>Trypanosomatida</taxon>
        <taxon>Trypanosomatidae</taxon>
        <taxon>Trypanosoma</taxon>
        <taxon>Schizotrypanum</taxon>
    </lineage>
</organism>
<evidence type="ECO:0000313" key="2">
    <source>
        <dbReference type="Proteomes" id="UP000017861"/>
    </source>
</evidence>
<dbReference type="Proteomes" id="UP000017861">
    <property type="component" value="Unassembled WGS sequence"/>
</dbReference>
<proteinExistence type="predicted"/>
<dbReference type="OrthoDB" id="10482956at2759"/>
<dbReference type="SUPFAM" id="SSF55486">
    <property type="entry name" value="Metalloproteases ('zincins'), catalytic domain"/>
    <property type="match status" value="1"/>
</dbReference>
<protein>
    <submittedName>
        <fullName evidence="1">Surface protease GP63</fullName>
    </submittedName>
</protein>
<gene>
    <name evidence="1" type="ORF">TCDM_13434</name>
</gene>
<keyword evidence="1" id="KW-0645">Protease</keyword>
<dbReference type="GO" id="GO:0008233">
    <property type="term" value="F:peptidase activity"/>
    <property type="evidence" value="ECO:0007669"/>
    <property type="project" value="UniProtKB-KW"/>
</dbReference>
<evidence type="ECO:0000313" key="1">
    <source>
        <dbReference type="EMBL" id="ESS55112.1"/>
    </source>
</evidence>
<accession>V5ANA4</accession>